<dbReference type="SUPFAM" id="SSF54909">
    <property type="entry name" value="Dimeric alpha+beta barrel"/>
    <property type="match status" value="1"/>
</dbReference>
<dbReference type="PANTHER" id="PTHR40057">
    <property type="entry name" value="SLR1162 PROTEIN"/>
    <property type="match status" value="1"/>
</dbReference>
<feature type="transmembrane region" description="Helical" evidence="1">
    <location>
        <begin position="147"/>
        <end position="169"/>
    </location>
</feature>
<gene>
    <name evidence="3" type="ORF">SsS58_00583</name>
</gene>
<name>A0A124C355_STRSC</name>
<dbReference type="AlphaFoldDB" id="A0A124C355"/>
<evidence type="ECO:0000313" key="4">
    <source>
        <dbReference type="Proteomes" id="UP000067448"/>
    </source>
</evidence>
<feature type="domain" description="ABM" evidence="2">
    <location>
        <begin position="30"/>
        <end position="103"/>
    </location>
</feature>
<keyword evidence="1" id="KW-1133">Transmembrane helix</keyword>
<organism evidence="3 4">
    <name type="scientific">Streptomyces scabiei</name>
    <dbReference type="NCBI Taxonomy" id="1930"/>
    <lineage>
        <taxon>Bacteria</taxon>
        <taxon>Bacillati</taxon>
        <taxon>Actinomycetota</taxon>
        <taxon>Actinomycetes</taxon>
        <taxon>Kitasatosporales</taxon>
        <taxon>Streptomycetaceae</taxon>
        <taxon>Streptomyces</taxon>
    </lineage>
</organism>
<evidence type="ECO:0000256" key="1">
    <source>
        <dbReference type="SAM" id="Phobius"/>
    </source>
</evidence>
<keyword evidence="1" id="KW-0812">Transmembrane</keyword>
<dbReference type="Gene3D" id="3.30.70.100">
    <property type="match status" value="1"/>
</dbReference>
<dbReference type="InterPro" id="IPR038762">
    <property type="entry name" value="ABM_predict"/>
</dbReference>
<comment type="caution">
    <text evidence="3">The sequence shown here is derived from an EMBL/GenBank/DDBJ whole genome shotgun (WGS) entry which is preliminary data.</text>
</comment>
<dbReference type="Proteomes" id="UP000067448">
    <property type="component" value="Unassembled WGS sequence"/>
</dbReference>
<protein>
    <recommendedName>
        <fullName evidence="2">ABM domain-containing protein</fullName>
    </recommendedName>
</protein>
<dbReference type="EMBL" id="BCMM01000002">
    <property type="protein sequence ID" value="GAQ60243.1"/>
    <property type="molecule type" value="Genomic_DNA"/>
</dbReference>
<reference evidence="3 4" key="2">
    <citation type="journal article" date="2016" name="Genome Announc.">
        <title>Draft Genome Sequences of Streptomyces scabiei S58, Streptomyces turgidiscabies T45, and Streptomyces acidiscabies a10, the Pathogens of Potato Common Scab, Isolated in Japan.</title>
        <authorList>
            <person name="Tomihama T."/>
            <person name="Nishi Y."/>
            <person name="Sakai M."/>
            <person name="Ikenaga M."/>
            <person name="Okubo T."/>
            <person name="Ikeda S."/>
        </authorList>
    </citation>
    <scope>NUCLEOTIDE SEQUENCE [LARGE SCALE GENOMIC DNA]</scope>
    <source>
        <strain evidence="3 4">S58</strain>
    </source>
</reference>
<keyword evidence="1" id="KW-0472">Membrane</keyword>
<reference evidence="4" key="3">
    <citation type="submission" date="2016-02" db="EMBL/GenBank/DDBJ databases">
        <title>Draft genome of pathogenic Streptomyces sp. in Japan.</title>
        <authorList>
            <person name="Tomihama T."/>
            <person name="Ikenaga M."/>
            <person name="Sakai M."/>
            <person name="Okubo T."/>
            <person name="Ikeda S."/>
        </authorList>
    </citation>
    <scope>NUCLEOTIDE SEQUENCE [LARGE SCALE GENOMIC DNA]</scope>
    <source>
        <strain evidence="4">S58</strain>
    </source>
</reference>
<accession>A0A124C355</accession>
<evidence type="ECO:0000259" key="2">
    <source>
        <dbReference type="Pfam" id="PF03992"/>
    </source>
</evidence>
<dbReference type="InterPro" id="IPR011008">
    <property type="entry name" value="Dimeric_a/b-barrel"/>
</dbReference>
<dbReference type="InterPro" id="IPR007138">
    <property type="entry name" value="ABM_dom"/>
</dbReference>
<feature type="transmembrane region" description="Helical" evidence="1">
    <location>
        <begin position="175"/>
        <end position="194"/>
    </location>
</feature>
<dbReference type="RefSeq" id="WP_234385492.1">
    <property type="nucleotide sequence ID" value="NZ_BCMM01000002.1"/>
</dbReference>
<dbReference type="Pfam" id="PF03992">
    <property type="entry name" value="ABM"/>
    <property type="match status" value="1"/>
</dbReference>
<reference evidence="4" key="1">
    <citation type="submission" date="2015-11" db="EMBL/GenBank/DDBJ databases">
        <authorList>
            <consortium name="Cross-ministerial Strategic Innovation Promotion Program (SIP) consortium"/>
            <person name="Tomihama T."/>
            <person name="Ikenaga M."/>
            <person name="Sakai M."/>
            <person name="Okubo T."/>
            <person name="Ikeda S."/>
        </authorList>
    </citation>
    <scope>NUCLEOTIDE SEQUENCE [LARGE SCALE GENOMIC DNA]</scope>
    <source>
        <strain evidence="4">S58</strain>
    </source>
</reference>
<sequence>MHVPDSRKKYVEDVNGPPVLSVFDGVSRNPVTVTVAYQVVPGREADFHSWGWAALRTSAQQPGFLGGGVLVDGEAEWHVVYRFDSDESARTWENSVVWAQWSARVDALAQETGRRSIAGSRAWFDSQTSGAPAPAGPPGPPPKWKLWLVNMSAVFPPVLLFNLLILPYLNDLNPLFRTLLLCLAVTAIVTWILMPRLQRFLKKWLYPPLQALRGRHKRRTA</sequence>
<evidence type="ECO:0000313" key="3">
    <source>
        <dbReference type="EMBL" id="GAQ60243.1"/>
    </source>
</evidence>
<proteinExistence type="predicted"/>
<dbReference type="PANTHER" id="PTHR40057:SF1">
    <property type="entry name" value="SLR1162 PROTEIN"/>
    <property type="match status" value="1"/>
</dbReference>